<feature type="non-terminal residue" evidence="2">
    <location>
        <position position="112"/>
    </location>
</feature>
<reference evidence="2 3" key="1">
    <citation type="submission" date="2022-10" db="EMBL/GenBank/DDBJ databases">
        <title>Defluviimonas sp. CAU 1641 isolated from mud.</title>
        <authorList>
            <person name="Kim W."/>
        </authorList>
    </citation>
    <scope>NUCLEOTIDE SEQUENCE [LARGE SCALE GENOMIC DNA]</scope>
    <source>
        <strain evidence="2 3">CAU 1641</strain>
    </source>
</reference>
<protein>
    <submittedName>
        <fullName evidence="2">Helix-turn-helix domain-containing protein</fullName>
    </submittedName>
</protein>
<gene>
    <name evidence="2" type="ORF">OM960_20285</name>
</gene>
<evidence type="ECO:0000259" key="1">
    <source>
        <dbReference type="Pfam" id="PF12323"/>
    </source>
</evidence>
<dbReference type="Pfam" id="PF12323">
    <property type="entry name" value="HTH_OrfB_IS605"/>
    <property type="match status" value="1"/>
</dbReference>
<sequence length="112" mass="12761">MTQLKATRIRLYPTPAQEAAFLRIAGCCRLVYNLGLEQRRDFWRQHRATTGHSISWIGQKREITDLKAVAPFLAEVPVHCLQMALKDLDAAYGRFFDGAAGYPRPRKKGEND</sequence>
<name>A0ABT3J862_9RHOB</name>
<comment type="caution">
    <text evidence="2">The sequence shown here is derived from an EMBL/GenBank/DDBJ whole genome shotgun (WGS) entry which is preliminary data.</text>
</comment>
<evidence type="ECO:0000313" key="2">
    <source>
        <dbReference type="EMBL" id="MCW3783876.1"/>
    </source>
</evidence>
<dbReference type="EMBL" id="JAPDOG010000027">
    <property type="protein sequence ID" value="MCW3783876.1"/>
    <property type="molecule type" value="Genomic_DNA"/>
</dbReference>
<proteinExistence type="predicted"/>
<accession>A0ABT3J862</accession>
<dbReference type="Proteomes" id="UP001207582">
    <property type="component" value="Unassembled WGS sequence"/>
</dbReference>
<feature type="domain" description="Transposase putative helix-turn-helix" evidence="1">
    <location>
        <begin position="1"/>
        <end position="46"/>
    </location>
</feature>
<organism evidence="2 3">
    <name type="scientific">Defluviimonas salinarum</name>
    <dbReference type="NCBI Taxonomy" id="2992147"/>
    <lineage>
        <taxon>Bacteria</taxon>
        <taxon>Pseudomonadati</taxon>
        <taxon>Pseudomonadota</taxon>
        <taxon>Alphaproteobacteria</taxon>
        <taxon>Rhodobacterales</taxon>
        <taxon>Paracoccaceae</taxon>
        <taxon>Albidovulum</taxon>
    </lineage>
</organism>
<dbReference type="RefSeq" id="WP_264773256.1">
    <property type="nucleotide sequence ID" value="NZ_JAPDOG010000027.1"/>
</dbReference>
<evidence type="ECO:0000313" key="3">
    <source>
        <dbReference type="Proteomes" id="UP001207582"/>
    </source>
</evidence>
<dbReference type="InterPro" id="IPR021027">
    <property type="entry name" value="Transposase_put_HTH"/>
</dbReference>
<keyword evidence="3" id="KW-1185">Reference proteome</keyword>